<dbReference type="PANTHER" id="PTHR33223:SF11">
    <property type="entry name" value="ELEMENT PROTEIN, PUTATIVE-RELATED"/>
    <property type="match status" value="1"/>
</dbReference>
<evidence type="ECO:0000256" key="1">
    <source>
        <dbReference type="SAM" id="MobiDB-lite"/>
    </source>
</evidence>
<dbReference type="KEGG" id="nta:107765536"/>
<dbReference type="PANTHER" id="PTHR33223">
    <property type="entry name" value="CCHC-TYPE DOMAIN-CONTAINING PROTEIN"/>
    <property type="match status" value="1"/>
</dbReference>
<organism evidence="3">
    <name type="scientific">Nicotiana tabacum</name>
    <name type="common">Common tobacco</name>
    <dbReference type="NCBI Taxonomy" id="4097"/>
    <lineage>
        <taxon>Eukaryota</taxon>
        <taxon>Viridiplantae</taxon>
        <taxon>Streptophyta</taxon>
        <taxon>Embryophyta</taxon>
        <taxon>Tracheophyta</taxon>
        <taxon>Spermatophyta</taxon>
        <taxon>Magnoliopsida</taxon>
        <taxon>eudicotyledons</taxon>
        <taxon>Gunneridae</taxon>
        <taxon>Pentapetalae</taxon>
        <taxon>asterids</taxon>
        <taxon>lamiids</taxon>
        <taxon>Solanales</taxon>
        <taxon>Solanaceae</taxon>
        <taxon>Nicotianoideae</taxon>
        <taxon>Nicotianeae</taxon>
        <taxon>Nicotiana</taxon>
    </lineage>
</organism>
<dbReference type="InterPro" id="IPR005162">
    <property type="entry name" value="Retrotrans_gag_dom"/>
</dbReference>
<reference evidence="3" key="1">
    <citation type="submission" date="2025-08" db="UniProtKB">
        <authorList>
            <consortium name="RefSeq"/>
        </authorList>
    </citation>
    <scope>IDENTIFICATION</scope>
</reference>
<proteinExistence type="predicted"/>
<protein>
    <recommendedName>
        <fullName evidence="2">Retrotransposon gag domain-containing protein</fullName>
    </recommendedName>
</protein>
<name>A0A1S3XID9_TOBAC</name>
<dbReference type="Pfam" id="PF03732">
    <property type="entry name" value="Retrotrans_gag"/>
    <property type="match status" value="1"/>
</dbReference>
<sequence>MTDIPKYNGTTDPNKHITSYTCEIKGNDLNDYEIESVLLKTFEETLWKGAMIWYHNLPPNSVDLFAMLADAFVKAHTGAIKVATSKSDVFKIKQRNDEMLREFMSRFQMERMKLPPSKIRVEDDQLGAPSSSVHPNILMAKPPRDTDRESRFNKEWYQTYVDRRNNGSSRNTPRKDRRNDRGQSSWGLAPRLSEYNFSVDASGIVSAIRRIKDTRWPRPIQTDPSQRNPNLMYKYHGTHGHKSEGCKQLREELRKHNQIESRRTALPARSDCTCIPGYKWLQHGKRNNKGRDYPASKCSQDCARY</sequence>
<evidence type="ECO:0000313" key="3">
    <source>
        <dbReference type="RefSeq" id="XP_016439686.1"/>
    </source>
</evidence>
<feature type="compositionally biased region" description="Basic and acidic residues" evidence="1">
    <location>
        <begin position="142"/>
        <end position="154"/>
    </location>
</feature>
<feature type="domain" description="Retrotransposon gag" evidence="2">
    <location>
        <begin position="49"/>
        <end position="115"/>
    </location>
</feature>
<feature type="region of interest" description="Disordered" evidence="1">
    <location>
        <begin position="123"/>
        <end position="187"/>
    </location>
</feature>
<dbReference type="AlphaFoldDB" id="A0A1S3XID9"/>
<dbReference type="RefSeq" id="XP_016439686.1">
    <property type="nucleotide sequence ID" value="XM_016584200.1"/>
</dbReference>
<dbReference type="PaxDb" id="4097-A0A1S3XID9"/>
<evidence type="ECO:0000259" key="2">
    <source>
        <dbReference type="Pfam" id="PF03732"/>
    </source>
</evidence>
<gene>
    <name evidence="3" type="primary">LOC107765536</name>
</gene>
<dbReference type="OrthoDB" id="1425436at2759"/>
<accession>A0A1S3XID9</accession>